<feature type="transmembrane region" description="Helical" evidence="5">
    <location>
        <begin position="35"/>
        <end position="52"/>
    </location>
</feature>
<comment type="caution">
    <text evidence="6">The sequence shown here is derived from an EMBL/GenBank/DDBJ whole genome shotgun (WGS) entry which is preliminary data.</text>
</comment>
<evidence type="ECO:0000256" key="3">
    <source>
        <dbReference type="PROSITE-ProRule" id="PRU00339"/>
    </source>
</evidence>
<gene>
    <name evidence="6" type="ORF">SCALIN_C20_0048</name>
</gene>
<keyword evidence="5" id="KW-0812">Transmembrane</keyword>
<proteinExistence type="predicted"/>
<dbReference type="PROSITE" id="PS50005">
    <property type="entry name" value="TPR"/>
    <property type="match status" value="2"/>
</dbReference>
<dbReference type="AlphaFoldDB" id="A0A286TZN3"/>
<feature type="compositionally biased region" description="Basic and acidic residues" evidence="4">
    <location>
        <begin position="266"/>
        <end position="279"/>
    </location>
</feature>
<keyword evidence="2 3" id="KW-0802">TPR repeat</keyword>
<dbReference type="InterPro" id="IPR019734">
    <property type="entry name" value="TPR_rpt"/>
</dbReference>
<evidence type="ECO:0000313" key="6">
    <source>
        <dbReference type="EMBL" id="GAX61271.1"/>
    </source>
</evidence>
<name>A0A286TZN3_9BACT</name>
<feature type="region of interest" description="Disordered" evidence="4">
    <location>
        <begin position="157"/>
        <end position="289"/>
    </location>
</feature>
<sequence>MRYKVCALTLNYLFGRLKDVIHLNNFSGNTKMKKFLFLPILFMAFFMMFFVTSSQGADNFKEFYNKGIEFYKQGKYDQAGKEFNKAIELKPNDVYALYGLGNTYYCKAKYDDAVKVYTKAININPDYAKVHYSLSLAYSKLGMTREAEKQKTMFRKLSQGGKSGGSSSHTKASHTSSHAKVEHTPKKSLSHAPKKSLHETKRTDTHAASGHQAKTQDTHAASGHQAKTQDTHAASGHQAKTQDTHAASGHQAKTQDTHAASGHQAKTQDTHAANKHDGRGSSNSIFKGYSGETHEADKRVFKNKSRGTYSFSKKPYSRVKYFIQDKWFASGINKIWICTAGYLFGIQIWLCVVAFFCLVLWRIREKA</sequence>
<feature type="compositionally biased region" description="Basic and acidic residues" evidence="4">
    <location>
        <begin position="196"/>
        <end position="205"/>
    </location>
</feature>
<feature type="compositionally biased region" description="Low complexity" evidence="4">
    <location>
        <begin position="165"/>
        <end position="178"/>
    </location>
</feature>
<feature type="compositionally biased region" description="Basic residues" evidence="4">
    <location>
        <begin position="186"/>
        <end position="195"/>
    </location>
</feature>
<dbReference type="SUPFAM" id="SSF48452">
    <property type="entry name" value="TPR-like"/>
    <property type="match status" value="1"/>
</dbReference>
<evidence type="ECO:0000256" key="2">
    <source>
        <dbReference type="ARBA" id="ARBA00022803"/>
    </source>
</evidence>
<evidence type="ECO:0000256" key="5">
    <source>
        <dbReference type="SAM" id="Phobius"/>
    </source>
</evidence>
<feature type="repeat" description="TPR" evidence="3">
    <location>
        <begin position="60"/>
        <end position="93"/>
    </location>
</feature>
<keyword evidence="5" id="KW-1133">Transmembrane helix</keyword>
<organism evidence="6 7">
    <name type="scientific">Candidatus Scalindua japonica</name>
    <dbReference type="NCBI Taxonomy" id="1284222"/>
    <lineage>
        <taxon>Bacteria</taxon>
        <taxon>Pseudomonadati</taxon>
        <taxon>Planctomycetota</taxon>
        <taxon>Candidatus Brocadiia</taxon>
        <taxon>Candidatus Brocadiales</taxon>
        <taxon>Candidatus Scalinduaceae</taxon>
        <taxon>Candidatus Scalindua</taxon>
    </lineage>
</organism>
<dbReference type="Pfam" id="PF13414">
    <property type="entry name" value="TPR_11"/>
    <property type="match status" value="2"/>
</dbReference>
<keyword evidence="1" id="KW-0677">Repeat</keyword>
<dbReference type="EMBL" id="BAOS01000020">
    <property type="protein sequence ID" value="GAX61271.1"/>
    <property type="molecule type" value="Genomic_DNA"/>
</dbReference>
<feature type="repeat" description="TPR" evidence="3">
    <location>
        <begin position="94"/>
        <end position="127"/>
    </location>
</feature>
<dbReference type="OrthoDB" id="9769030at2"/>
<evidence type="ECO:0000256" key="1">
    <source>
        <dbReference type="ARBA" id="ARBA00022737"/>
    </source>
</evidence>
<evidence type="ECO:0000256" key="4">
    <source>
        <dbReference type="SAM" id="MobiDB-lite"/>
    </source>
</evidence>
<protein>
    <submittedName>
        <fullName evidence="6">Uncharacterized protein</fullName>
    </submittedName>
</protein>
<dbReference type="PROSITE" id="PS50293">
    <property type="entry name" value="TPR_REGION"/>
    <property type="match status" value="2"/>
</dbReference>
<dbReference type="Gene3D" id="1.25.40.10">
    <property type="entry name" value="Tetratricopeptide repeat domain"/>
    <property type="match status" value="1"/>
</dbReference>
<dbReference type="InterPro" id="IPR051685">
    <property type="entry name" value="Ycf3/AcsC/BcsC/TPR_MFPF"/>
</dbReference>
<dbReference type="InterPro" id="IPR011990">
    <property type="entry name" value="TPR-like_helical_dom_sf"/>
</dbReference>
<dbReference type="PANTHER" id="PTHR44943:SF8">
    <property type="entry name" value="TPR REPEAT-CONTAINING PROTEIN MJ0263"/>
    <property type="match status" value="1"/>
</dbReference>
<evidence type="ECO:0000313" key="7">
    <source>
        <dbReference type="Proteomes" id="UP000218542"/>
    </source>
</evidence>
<keyword evidence="7" id="KW-1185">Reference proteome</keyword>
<feature type="transmembrane region" description="Helical" evidence="5">
    <location>
        <begin position="340"/>
        <end position="361"/>
    </location>
</feature>
<feature type="compositionally biased region" description="Polar residues" evidence="4">
    <location>
        <begin position="212"/>
        <end position="265"/>
    </location>
</feature>
<dbReference type="PANTHER" id="PTHR44943">
    <property type="entry name" value="CELLULOSE SYNTHASE OPERON PROTEIN C"/>
    <property type="match status" value="1"/>
</dbReference>
<keyword evidence="5" id="KW-0472">Membrane</keyword>
<accession>A0A286TZN3</accession>
<reference evidence="7" key="1">
    <citation type="journal article" date="2017" name="Environ. Microbiol. Rep.">
        <title>Genetic Diversity of Marine Anaerobic Ammonium-Oxidizing Bacteria as Revealed by Genomic and Proteomic Analyses of 'Candidatus Scalindua japonica'.</title>
        <authorList>
            <person name="Oshiki M."/>
            <person name="Mizuto K."/>
            <person name="Kimura Z."/>
            <person name="Kindaichi T."/>
            <person name="Satoh H."/>
            <person name="Okabe S."/>
        </authorList>
    </citation>
    <scope>NUCLEOTIDE SEQUENCE [LARGE SCALE GENOMIC DNA]</scope>
    <source>
        <strain evidence="7">husup-a2</strain>
    </source>
</reference>
<dbReference type="Proteomes" id="UP000218542">
    <property type="component" value="Unassembled WGS sequence"/>
</dbReference>
<dbReference type="SMART" id="SM00028">
    <property type="entry name" value="TPR"/>
    <property type="match status" value="2"/>
</dbReference>